<dbReference type="PANTHER" id="PTHR42834">
    <property type="entry name" value="ENDONUCLEASE/EXONUCLEASE/PHOSPHATASE FAMILY PROTEIN (AFU_ORTHOLOGUE AFUA_3G09210)"/>
    <property type="match status" value="1"/>
</dbReference>
<evidence type="ECO:0000256" key="1">
    <source>
        <dbReference type="SAM" id="MobiDB-lite"/>
    </source>
</evidence>
<organism evidence="4 5">
    <name type="scientific">Thalassotalea marina</name>
    <dbReference type="NCBI Taxonomy" id="1673741"/>
    <lineage>
        <taxon>Bacteria</taxon>
        <taxon>Pseudomonadati</taxon>
        <taxon>Pseudomonadota</taxon>
        <taxon>Gammaproteobacteria</taxon>
        <taxon>Alteromonadales</taxon>
        <taxon>Colwelliaceae</taxon>
        <taxon>Thalassotalea</taxon>
    </lineage>
</organism>
<dbReference type="InterPro" id="IPR001322">
    <property type="entry name" value="Lamin_tail_dom"/>
</dbReference>
<dbReference type="PROSITE" id="PS00018">
    <property type="entry name" value="EF_HAND_1"/>
    <property type="match status" value="2"/>
</dbReference>
<feature type="chain" id="PRO_5036973013" description="LTD domain-containing protein" evidence="2">
    <location>
        <begin position="20"/>
        <end position="845"/>
    </location>
</feature>
<dbReference type="PANTHER" id="PTHR42834:SF1">
    <property type="entry name" value="ENDONUCLEASE_EXONUCLEASE_PHOSPHATASE FAMILY PROTEIN (AFU_ORTHOLOGUE AFUA_3G09210)"/>
    <property type="match status" value="1"/>
</dbReference>
<dbReference type="PROSITE" id="PS51841">
    <property type="entry name" value="LTD"/>
    <property type="match status" value="1"/>
</dbReference>
<feature type="compositionally biased region" description="Gly residues" evidence="1">
    <location>
        <begin position="184"/>
        <end position="204"/>
    </location>
</feature>
<evidence type="ECO:0000259" key="3">
    <source>
        <dbReference type="PROSITE" id="PS51841"/>
    </source>
</evidence>
<name>A0A919BMI6_9GAMM</name>
<sequence length="845" mass="90775">MKIKTLLTASAMLALPASADVIISEYVEGGSFNKAVELFNTSSNSVDLSTYQLKLYFNGKTQASVIALTGAIGAKQTYVIAHSDIDPAAHVDFPTNKLLFNGDDAVVLENDGAIVDSIGKVGQDPGSEWGNGLTSTKDNSIVRNANILTGDTNPFDDFDPAQEWTGFAKDTIENLGQHTADGGSDNGDGGDGSDNGGGDNGTGTGNCGESFTAISAIQGTGTTSPLAGQTLWVEGIVTSDLQAGGYKGFFIQSADSEVDNDNNSSEALFVYHSADDVNVGDRVRIQAVANEYRTLTQLSTVSSIEVCQSNQALPTATVFTLPANDTEREALEGMRVTLSNTVVTDTYNYGRYGQFSVASERLFNPTQVATPGAEANALSALNKLKSIAVDDGLTSQNPESLPAPAPELSAVNSLRSGDTIPTLSGILSYHFDQYVVFPSGTVATQASNPRTMEPKIDVKGNVRVASFNVLNYFNGNGQGGGYPTARGAKTEQEFIRQRDKVIEAIYAINADVVGLMEIENDGYSTTSAIADLVNGLNAKHNANVYAFVAPVNGSLGDDAIAVGLIYKSARVSPKEAAKILDTNNSPTDEQNQPLFLDNKNRPMLTQVFTLNDSEQQFAVAVNHLKSKGSDCDNLNDPDLHDGQGNCNITRTRAAKAIGQFLNNELTDVPTLVIGDLNSYAKEAPLTALADAGFVNVFDHLNKTNTYSYIYQGELGHLDHALANDALKDQIVDVTSWAINADEPRVLDYSMQNQQAVHHTKFYAPDMYRSSDHDPVVIELNLVQAMFGDLDADQDVDRNDLDLFLQQITAGELTDMRFDFNNDNTLDRRDVRGFMQLCTRSRCATE</sequence>
<dbReference type="EMBL" id="BNCK01000008">
    <property type="protein sequence ID" value="GHG01707.1"/>
    <property type="molecule type" value="Genomic_DNA"/>
</dbReference>
<protein>
    <recommendedName>
        <fullName evidence="3">LTD domain-containing protein</fullName>
    </recommendedName>
</protein>
<dbReference type="InterPro" id="IPR047971">
    <property type="entry name" value="ExeM-like"/>
</dbReference>
<gene>
    <name evidence="4" type="primary">exeS</name>
    <name evidence="4" type="ORF">GCM10017161_33080</name>
</gene>
<dbReference type="Proteomes" id="UP000623842">
    <property type="component" value="Unassembled WGS sequence"/>
</dbReference>
<dbReference type="NCBIfam" id="NF033681">
    <property type="entry name" value="ExeM_NucH_DNase"/>
    <property type="match status" value="1"/>
</dbReference>
<comment type="caution">
    <text evidence="4">The sequence shown here is derived from an EMBL/GenBank/DDBJ whole genome shotgun (WGS) entry which is preliminary data.</text>
</comment>
<dbReference type="RefSeq" id="WP_189772903.1">
    <property type="nucleotide sequence ID" value="NZ_BNCK01000008.1"/>
</dbReference>
<feature type="signal peptide" evidence="2">
    <location>
        <begin position="1"/>
        <end position="19"/>
    </location>
</feature>
<feature type="domain" description="LTD" evidence="3">
    <location>
        <begin position="9"/>
        <end position="125"/>
    </location>
</feature>
<keyword evidence="2" id="KW-0732">Signal</keyword>
<dbReference type="InterPro" id="IPR036691">
    <property type="entry name" value="Endo/exonu/phosph_ase_sf"/>
</dbReference>
<dbReference type="GO" id="GO:0003824">
    <property type="term" value="F:catalytic activity"/>
    <property type="evidence" value="ECO:0007669"/>
    <property type="project" value="InterPro"/>
</dbReference>
<feature type="region of interest" description="Disordered" evidence="1">
    <location>
        <begin position="175"/>
        <end position="204"/>
    </location>
</feature>
<dbReference type="CDD" id="cd04486">
    <property type="entry name" value="YhcR_OBF_like"/>
    <property type="match status" value="1"/>
</dbReference>
<dbReference type="Pfam" id="PF03372">
    <property type="entry name" value="Exo_endo_phos"/>
    <property type="match status" value="1"/>
</dbReference>
<reference evidence="4" key="2">
    <citation type="submission" date="2020-09" db="EMBL/GenBank/DDBJ databases">
        <authorList>
            <person name="Sun Q."/>
            <person name="Kim S."/>
        </authorList>
    </citation>
    <scope>NUCLEOTIDE SEQUENCE</scope>
    <source>
        <strain evidence="4">KCTC 42731</strain>
    </source>
</reference>
<dbReference type="Pfam" id="PF00932">
    <property type="entry name" value="LTD"/>
    <property type="match status" value="1"/>
</dbReference>
<evidence type="ECO:0000313" key="5">
    <source>
        <dbReference type="Proteomes" id="UP000623842"/>
    </source>
</evidence>
<evidence type="ECO:0000256" key="2">
    <source>
        <dbReference type="SAM" id="SignalP"/>
    </source>
</evidence>
<dbReference type="SUPFAM" id="SSF56219">
    <property type="entry name" value="DNase I-like"/>
    <property type="match status" value="1"/>
</dbReference>
<dbReference type="CDD" id="cd10283">
    <property type="entry name" value="MnuA_DNase1-like"/>
    <property type="match status" value="1"/>
</dbReference>
<accession>A0A919BMI6</accession>
<dbReference type="Gene3D" id="3.60.10.10">
    <property type="entry name" value="Endonuclease/exonuclease/phosphatase"/>
    <property type="match status" value="1"/>
</dbReference>
<dbReference type="InterPro" id="IPR005135">
    <property type="entry name" value="Endo/exonuclease/phosphatase"/>
</dbReference>
<reference evidence="4" key="1">
    <citation type="journal article" date="2014" name="Int. J. Syst. Evol. Microbiol.">
        <title>Complete genome sequence of Corynebacterium casei LMG S-19264T (=DSM 44701T), isolated from a smear-ripened cheese.</title>
        <authorList>
            <consortium name="US DOE Joint Genome Institute (JGI-PGF)"/>
            <person name="Walter F."/>
            <person name="Albersmeier A."/>
            <person name="Kalinowski J."/>
            <person name="Ruckert C."/>
        </authorList>
    </citation>
    <scope>NUCLEOTIDE SEQUENCE</scope>
    <source>
        <strain evidence="4">KCTC 42731</strain>
    </source>
</reference>
<dbReference type="InterPro" id="IPR018247">
    <property type="entry name" value="EF_Hand_1_Ca_BS"/>
</dbReference>
<evidence type="ECO:0000313" key="4">
    <source>
        <dbReference type="EMBL" id="GHG01707.1"/>
    </source>
</evidence>
<keyword evidence="5" id="KW-1185">Reference proteome</keyword>
<proteinExistence type="predicted"/>
<dbReference type="AlphaFoldDB" id="A0A919BMI6"/>